<name>A0A0F8WGM4_9ZZZZ</name>
<gene>
    <name evidence="1" type="ORF">LCGC14_3071340</name>
</gene>
<comment type="caution">
    <text evidence="1">The sequence shown here is derived from an EMBL/GenBank/DDBJ whole genome shotgun (WGS) entry which is preliminary data.</text>
</comment>
<protein>
    <submittedName>
        <fullName evidence="1">Uncharacterized protein</fullName>
    </submittedName>
</protein>
<reference evidence="1" key="1">
    <citation type="journal article" date="2015" name="Nature">
        <title>Complex archaea that bridge the gap between prokaryotes and eukaryotes.</title>
        <authorList>
            <person name="Spang A."/>
            <person name="Saw J.H."/>
            <person name="Jorgensen S.L."/>
            <person name="Zaremba-Niedzwiedzka K."/>
            <person name="Martijn J."/>
            <person name="Lind A.E."/>
            <person name="van Eijk R."/>
            <person name="Schleper C."/>
            <person name="Guy L."/>
            <person name="Ettema T.J."/>
        </authorList>
    </citation>
    <scope>NUCLEOTIDE SEQUENCE</scope>
</reference>
<accession>A0A0F8WGM4</accession>
<feature type="non-terminal residue" evidence="1">
    <location>
        <position position="1"/>
    </location>
</feature>
<dbReference type="EMBL" id="LAZR01065339">
    <property type="protein sequence ID" value="KKK55758.1"/>
    <property type="molecule type" value="Genomic_DNA"/>
</dbReference>
<sequence>SYNQNLGNILLDIDCFKSFKTEPFFKNYVQAIKFIPSFQSFGFGQYYLHFVPNDIDQFDFPHFLHNSFQSIKYPAGFDRLQPFLVKYIWPYQNPNDKILNWLRSKGHLREYCLFFVKKVVHFFHINYNLDVKGWDLNPDRFKLYFQNILFNKDYDLTLPPMKEFNVGDLKTTTYFSPQSSEYEALTELYDIKPIDIKSHLGTRNYRKVNFISDLLERKLIYPFISFKNCGLNKKITLILPDLSTKTLQKLKKIFSFFNKGVLYEIEGEYYINGLDEVIKFESGLMIKLYLPHDDLNPFIQNFTLLFEYFDIKHYIIQHNVVSGENLLKSVFNNLDFLIQ</sequence>
<proteinExistence type="predicted"/>
<organism evidence="1">
    <name type="scientific">marine sediment metagenome</name>
    <dbReference type="NCBI Taxonomy" id="412755"/>
    <lineage>
        <taxon>unclassified sequences</taxon>
        <taxon>metagenomes</taxon>
        <taxon>ecological metagenomes</taxon>
    </lineage>
</organism>
<evidence type="ECO:0000313" key="1">
    <source>
        <dbReference type="EMBL" id="KKK55758.1"/>
    </source>
</evidence>
<dbReference type="AlphaFoldDB" id="A0A0F8WGM4"/>